<evidence type="ECO:0000313" key="3">
    <source>
        <dbReference type="EMBL" id="GAS92239.1"/>
    </source>
</evidence>
<dbReference type="RefSeq" id="WP_036426323.1">
    <property type="nucleotide sequence ID" value="NZ_BCSX01000054.1"/>
</dbReference>
<organism evidence="3 4">
    <name type="scientific">Mycolicibacterium brisbanense</name>
    <dbReference type="NCBI Taxonomy" id="146020"/>
    <lineage>
        <taxon>Bacteria</taxon>
        <taxon>Bacillati</taxon>
        <taxon>Actinomycetota</taxon>
        <taxon>Actinomycetes</taxon>
        <taxon>Mycobacteriales</taxon>
        <taxon>Mycobacteriaceae</taxon>
        <taxon>Mycolicibacterium</taxon>
    </lineage>
</organism>
<dbReference type="GO" id="GO:0016020">
    <property type="term" value="C:membrane"/>
    <property type="evidence" value="ECO:0007669"/>
    <property type="project" value="UniProtKB-SubCell"/>
</dbReference>
<dbReference type="PANTHER" id="PTHR37042">
    <property type="entry name" value="OUTER MEMBRANE PROTEIN RV1973"/>
    <property type="match status" value="1"/>
</dbReference>
<dbReference type="AlphaFoldDB" id="A0A124E113"/>
<dbReference type="PANTHER" id="PTHR37042:SF4">
    <property type="entry name" value="OUTER MEMBRANE PROTEIN RV1973"/>
    <property type="match status" value="1"/>
</dbReference>
<reference evidence="4" key="2">
    <citation type="submission" date="2016-02" db="EMBL/GenBank/DDBJ databases">
        <title>Draft genome sequence of five rapidly growing Mycobacterium species.</title>
        <authorList>
            <person name="Katahira K."/>
            <person name="Gotou Y."/>
            <person name="Iida K."/>
            <person name="Ogura Y."/>
            <person name="Hayashi T."/>
        </authorList>
    </citation>
    <scope>NUCLEOTIDE SEQUENCE [LARGE SCALE GENOMIC DNA]</scope>
    <source>
        <strain evidence="4">JCM15654</strain>
    </source>
</reference>
<protein>
    <submittedName>
        <fullName evidence="3">Conserved MCE-associated protein</fullName>
    </submittedName>
</protein>
<evidence type="ECO:0000256" key="1">
    <source>
        <dbReference type="ARBA" id="ARBA00004370"/>
    </source>
</evidence>
<accession>A0A124E113</accession>
<evidence type="ECO:0000256" key="2">
    <source>
        <dbReference type="ARBA" id="ARBA00023136"/>
    </source>
</evidence>
<evidence type="ECO:0000313" key="4">
    <source>
        <dbReference type="Proteomes" id="UP000069620"/>
    </source>
</evidence>
<gene>
    <name evidence="3" type="ORF">RMCB_6335</name>
</gene>
<sequence>MNRIVGVVVGLLAVAFVALSGAGGVLYWNRVEQHGEQQTRAELPGLAATQVPQILGFDYQTILDTRTKAYQLMTPTFRSQYEDDTTKNVIPQAHDRQLISQVNVVGAGMLDAQRNSGSVLVFMNRVLTDKSKQSLYDGSRLKVDYRKVDGKWLIDGMKPI</sequence>
<name>A0A124E113_9MYCO</name>
<comment type="caution">
    <text evidence="3">The sequence shown here is derived from an EMBL/GenBank/DDBJ whole genome shotgun (WGS) entry which is preliminary data.</text>
</comment>
<dbReference type="Proteomes" id="UP000069620">
    <property type="component" value="Unassembled WGS sequence"/>
</dbReference>
<keyword evidence="2" id="KW-0472">Membrane</keyword>
<reference evidence="4" key="1">
    <citation type="journal article" date="2016" name="Genome Announc.">
        <title>Draft Genome Sequences of Five Rapidly Growing Mycobacterium Species, M. thermoresistibile, M. fortuitum subsp. acetamidolyticum, M. canariasense, M. brisbanense, and M. novocastrense.</title>
        <authorList>
            <person name="Katahira K."/>
            <person name="Ogura Y."/>
            <person name="Gotoh Y."/>
            <person name="Hayashi T."/>
        </authorList>
    </citation>
    <scope>NUCLEOTIDE SEQUENCE [LARGE SCALE GENOMIC DNA]</scope>
    <source>
        <strain evidence="4">JCM15654</strain>
    </source>
</reference>
<keyword evidence="4" id="KW-1185">Reference proteome</keyword>
<proteinExistence type="predicted"/>
<dbReference type="EMBL" id="BCSX01000054">
    <property type="protein sequence ID" value="GAS92239.1"/>
    <property type="molecule type" value="Genomic_DNA"/>
</dbReference>
<comment type="subcellular location">
    <subcellularLocation>
        <location evidence="1">Membrane</location>
    </subcellularLocation>
</comment>
<dbReference type="STRING" id="146020.RMCB_6335"/>
<dbReference type="OrthoDB" id="4750467at2"/>